<evidence type="ECO:0000313" key="2">
    <source>
        <dbReference type="Proteomes" id="UP001056120"/>
    </source>
</evidence>
<dbReference type="EMBL" id="CM042032">
    <property type="protein sequence ID" value="KAI3777272.1"/>
    <property type="molecule type" value="Genomic_DNA"/>
</dbReference>
<dbReference type="Proteomes" id="UP001056120">
    <property type="component" value="Linkage Group LG15"/>
</dbReference>
<reference evidence="2" key="1">
    <citation type="journal article" date="2022" name="Mol. Ecol. Resour.">
        <title>The genomes of chicory, endive, great burdock and yacon provide insights into Asteraceae palaeo-polyploidization history and plant inulin production.</title>
        <authorList>
            <person name="Fan W."/>
            <person name="Wang S."/>
            <person name="Wang H."/>
            <person name="Wang A."/>
            <person name="Jiang F."/>
            <person name="Liu H."/>
            <person name="Zhao H."/>
            <person name="Xu D."/>
            <person name="Zhang Y."/>
        </authorList>
    </citation>
    <scope>NUCLEOTIDE SEQUENCE [LARGE SCALE GENOMIC DNA]</scope>
    <source>
        <strain evidence="2">cv. Yunnan</strain>
    </source>
</reference>
<accession>A0ACB9G1C5</accession>
<organism evidence="1 2">
    <name type="scientific">Smallanthus sonchifolius</name>
    <dbReference type="NCBI Taxonomy" id="185202"/>
    <lineage>
        <taxon>Eukaryota</taxon>
        <taxon>Viridiplantae</taxon>
        <taxon>Streptophyta</taxon>
        <taxon>Embryophyta</taxon>
        <taxon>Tracheophyta</taxon>
        <taxon>Spermatophyta</taxon>
        <taxon>Magnoliopsida</taxon>
        <taxon>eudicotyledons</taxon>
        <taxon>Gunneridae</taxon>
        <taxon>Pentapetalae</taxon>
        <taxon>asterids</taxon>
        <taxon>campanulids</taxon>
        <taxon>Asterales</taxon>
        <taxon>Asteraceae</taxon>
        <taxon>Asteroideae</taxon>
        <taxon>Heliantheae alliance</taxon>
        <taxon>Millerieae</taxon>
        <taxon>Smallanthus</taxon>
    </lineage>
</organism>
<name>A0ACB9G1C5_9ASTR</name>
<comment type="caution">
    <text evidence="1">The sequence shown here is derived from an EMBL/GenBank/DDBJ whole genome shotgun (WGS) entry which is preliminary data.</text>
</comment>
<sequence length="190" mass="21264">MRMSCNGCRVLRKGCTANCSIRPCLQWIKSPKSQANATVFLAKFYGRARFMNLINAGPQHLRPVGSFVRTRWRPFFKITQIASDTAEMNNGPPFKAYDFRHISKDDNSAGSNELHQVKTRGKIKRSVAKGKASRVWIGSREESSHNEHNNDLSSHESALSHQSEGVHVVESETEAEGKITPRADAWPRAG</sequence>
<proteinExistence type="predicted"/>
<gene>
    <name evidence="1" type="ORF">L1987_47070</name>
</gene>
<keyword evidence="2" id="KW-1185">Reference proteome</keyword>
<protein>
    <submittedName>
        <fullName evidence="1">Uncharacterized protein</fullName>
    </submittedName>
</protein>
<reference evidence="1 2" key="2">
    <citation type="journal article" date="2022" name="Mol. Ecol. Resour.">
        <title>The genomes of chicory, endive, great burdock and yacon provide insights into Asteraceae paleo-polyploidization history and plant inulin production.</title>
        <authorList>
            <person name="Fan W."/>
            <person name="Wang S."/>
            <person name="Wang H."/>
            <person name="Wang A."/>
            <person name="Jiang F."/>
            <person name="Liu H."/>
            <person name="Zhao H."/>
            <person name="Xu D."/>
            <person name="Zhang Y."/>
        </authorList>
    </citation>
    <scope>NUCLEOTIDE SEQUENCE [LARGE SCALE GENOMIC DNA]</scope>
    <source>
        <strain evidence="2">cv. Yunnan</strain>
        <tissue evidence="1">Leaves</tissue>
    </source>
</reference>
<evidence type="ECO:0000313" key="1">
    <source>
        <dbReference type="EMBL" id="KAI3777272.1"/>
    </source>
</evidence>